<name>A0ABV7X8N7_9SPHN</name>
<protein>
    <submittedName>
        <fullName evidence="1">DUF2948 family protein</fullName>
    </submittedName>
</protein>
<dbReference type="EMBL" id="JBHRXV010000004">
    <property type="protein sequence ID" value="MFC3712495.1"/>
    <property type="molecule type" value="Genomic_DNA"/>
</dbReference>
<dbReference type="RefSeq" id="WP_380859465.1">
    <property type="nucleotide sequence ID" value="NZ_JBHRXV010000004.1"/>
</dbReference>
<gene>
    <name evidence="1" type="ORF">ACFOMD_07940</name>
</gene>
<dbReference type="Proteomes" id="UP001595615">
    <property type="component" value="Unassembled WGS sequence"/>
</dbReference>
<evidence type="ECO:0000313" key="2">
    <source>
        <dbReference type="Proteomes" id="UP001595615"/>
    </source>
</evidence>
<evidence type="ECO:0000313" key="1">
    <source>
        <dbReference type="EMBL" id="MFC3712495.1"/>
    </source>
</evidence>
<comment type="caution">
    <text evidence="1">The sequence shown here is derived from an EMBL/GenBank/DDBJ whole genome shotgun (WGS) entry which is preliminary data.</text>
</comment>
<reference evidence="2" key="1">
    <citation type="journal article" date="2019" name="Int. J. Syst. Evol. Microbiol.">
        <title>The Global Catalogue of Microorganisms (GCM) 10K type strain sequencing project: providing services to taxonomists for standard genome sequencing and annotation.</title>
        <authorList>
            <consortium name="The Broad Institute Genomics Platform"/>
            <consortium name="The Broad Institute Genome Sequencing Center for Infectious Disease"/>
            <person name="Wu L."/>
            <person name="Ma J."/>
        </authorList>
    </citation>
    <scope>NUCLEOTIDE SEQUENCE [LARGE SCALE GENOMIC DNA]</scope>
    <source>
        <strain evidence="2">KCTC 42644</strain>
    </source>
</reference>
<proteinExistence type="predicted"/>
<organism evidence="1 2">
    <name type="scientific">Sphingoaurantiacus capsulatus</name>
    <dbReference type="NCBI Taxonomy" id="1771310"/>
    <lineage>
        <taxon>Bacteria</taxon>
        <taxon>Pseudomonadati</taxon>
        <taxon>Pseudomonadota</taxon>
        <taxon>Alphaproteobacteria</taxon>
        <taxon>Sphingomonadales</taxon>
        <taxon>Sphingosinicellaceae</taxon>
        <taxon>Sphingoaurantiacus</taxon>
    </lineage>
</organism>
<dbReference type="Pfam" id="PF11164">
    <property type="entry name" value="DUF2948"/>
    <property type="match status" value="1"/>
</dbReference>
<dbReference type="InterPro" id="IPR021335">
    <property type="entry name" value="DUF2948"/>
</dbReference>
<accession>A0ABV7X8N7</accession>
<sequence length="133" mass="14497">MSERLRLIGHEADDLPVISALMQDAAVRVDDIAFDAKARRFALVANRYRWEADVPSRTRSALRFDGVAKAQRKGWPVAGDTVLALLAIRPEEGGVTLDFAGGASVRLEAECIDVVLEDLAGPWGTRSTPNHDD</sequence>
<keyword evidence="2" id="KW-1185">Reference proteome</keyword>